<evidence type="ECO:0000313" key="6">
    <source>
        <dbReference type="EMBL" id="MBC6679518.1"/>
    </source>
</evidence>
<protein>
    <submittedName>
        <fullName evidence="6">LysR family transcriptional regulator</fullName>
    </submittedName>
</protein>
<dbReference type="GO" id="GO:0003700">
    <property type="term" value="F:DNA-binding transcription factor activity"/>
    <property type="evidence" value="ECO:0007669"/>
    <property type="project" value="InterPro"/>
</dbReference>
<dbReference type="PANTHER" id="PTHR30126:SF91">
    <property type="entry name" value="LYSR FAMILY TRANSCRIPTIONAL REGULATOR"/>
    <property type="match status" value="1"/>
</dbReference>
<evidence type="ECO:0000256" key="1">
    <source>
        <dbReference type="ARBA" id="ARBA00009437"/>
    </source>
</evidence>
<evidence type="ECO:0000256" key="3">
    <source>
        <dbReference type="ARBA" id="ARBA00023125"/>
    </source>
</evidence>
<reference evidence="6" key="1">
    <citation type="submission" date="2020-08" db="EMBL/GenBank/DDBJ databases">
        <title>Genome public.</title>
        <authorList>
            <person name="Liu C."/>
            <person name="Sun Q."/>
        </authorList>
    </citation>
    <scope>NUCLEOTIDE SEQUENCE</scope>
    <source>
        <strain evidence="6">BX12</strain>
    </source>
</reference>
<dbReference type="InterPro" id="IPR036390">
    <property type="entry name" value="WH_DNA-bd_sf"/>
</dbReference>
<proteinExistence type="inferred from homology"/>
<evidence type="ECO:0000313" key="7">
    <source>
        <dbReference type="Proteomes" id="UP000602647"/>
    </source>
</evidence>
<gene>
    <name evidence="6" type="ORF">H9L42_06725</name>
</gene>
<dbReference type="InterPro" id="IPR005119">
    <property type="entry name" value="LysR_subst-bd"/>
</dbReference>
<keyword evidence="7" id="KW-1185">Reference proteome</keyword>
<evidence type="ECO:0000256" key="2">
    <source>
        <dbReference type="ARBA" id="ARBA00023015"/>
    </source>
</evidence>
<dbReference type="PRINTS" id="PR00039">
    <property type="entry name" value="HTHLYSR"/>
</dbReference>
<dbReference type="SUPFAM" id="SSF53850">
    <property type="entry name" value="Periplasmic binding protein-like II"/>
    <property type="match status" value="1"/>
</dbReference>
<dbReference type="InterPro" id="IPR036388">
    <property type="entry name" value="WH-like_DNA-bd_sf"/>
</dbReference>
<dbReference type="FunFam" id="1.10.10.10:FF:000001">
    <property type="entry name" value="LysR family transcriptional regulator"/>
    <property type="match status" value="1"/>
</dbReference>
<dbReference type="PROSITE" id="PS50931">
    <property type="entry name" value="HTH_LYSR"/>
    <property type="match status" value="1"/>
</dbReference>
<dbReference type="Pfam" id="PF00126">
    <property type="entry name" value="HTH_1"/>
    <property type="match status" value="1"/>
</dbReference>
<dbReference type="GO" id="GO:0000976">
    <property type="term" value="F:transcription cis-regulatory region binding"/>
    <property type="evidence" value="ECO:0007669"/>
    <property type="project" value="TreeGrafter"/>
</dbReference>
<feature type="domain" description="HTH lysR-type" evidence="5">
    <location>
        <begin position="1"/>
        <end position="58"/>
    </location>
</feature>
<accession>A0A923NI88</accession>
<dbReference type="RefSeq" id="WP_187302626.1">
    <property type="nucleotide sequence ID" value="NZ_CBCTON010000020.1"/>
</dbReference>
<dbReference type="Pfam" id="PF03466">
    <property type="entry name" value="LysR_substrate"/>
    <property type="match status" value="1"/>
</dbReference>
<dbReference type="Gene3D" id="1.10.10.10">
    <property type="entry name" value="Winged helix-like DNA-binding domain superfamily/Winged helix DNA-binding domain"/>
    <property type="match status" value="1"/>
</dbReference>
<dbReference type="Gene3D" id="3.40.190.290">
    <property type="match status" value="1"/>
</dbReference>
<dbReference type="EMBL" id="JACRYT010000005">
    <property type="protein sequence ID" value="MBC6679518.1"/>
    <property type="molecule type" value="Genomic_DNA"/>
</dbReference>
<dbReference type="PANTHER" id="PTHR30126">
    <property type="entry name" value="HTH-TYPE TRANSCRIPTIONAL REGULATOR"/>
    <property type="match status" value="1"/>
</dbReference>
<keyword evidence="3" id="KW-0238">DNA-binding</keyword>
<dbReference type="InterPro" id="IPR000847">
    <property type="entry name" value="LysR_HTH_N"/>
</dbReference>
<sequence>MNFKQCVIFREIAKTENFTKAAANLFLTQSAVSHAVRELEDEAGTRLFERLHRTVKLTKTGELFLREILPVLESLERVEARMKNLQMEAPLRVGSCITFAQLELPRLVNRFRKSMPDCPLQITVHRASEMQSLLQQGVIDIAFIEGAILENSFEMKKISSYELCPVAAPGYCGDSQLELPQLLEMDLLLRERGSAARETFESAAALKGYKIRPIWESVDSQVLIQAAKAGLGVSVLPRMLVAEEIAAGSLKVLSVRGVKLYNDIHIVTRTTSYKTGPLEFFWKMIPKIEDKTEKGV</sequence>
<keyword evidence="2" id="KW-0805">Transcription regulation</keyword>
<dbReference type="SUPFAM" id="SSF46785">
    <property type="entry name" value="Winged helix' DNA-binding domain"/>
    <property type="match status" value="1"/>
</dbReference>
<evidence type="ECO:0000256" key="4">
    <source>
        <dbReference type="ARBA" id="ARBA00023163"/>
    </source>
</evidence>
<organism evidence="6 7">
    <name type="scientific">Zhenpiania hominis</name>
    <dbReference type="NCBI Taxonomy" id="2763644"/>
    <lineage>
        <taxon>Bacteria</taxon>
        <taxon>Bacillati</taxon>
        <taxon>Bacillota</taxon>
        <taxon>Clostridia</taxon>
        <taxon>Peptostreptococcales</taxon>
        <taxon>Anaerovoracaceae</taxon>
        <taxon>Zhenpiania</taxon>
    </lineage>
</organism>
<dbReference type="Proteomes" id="UP000602647">
    <property type="component" value="Unassembled WGS sequence"/>
</dbReference>
<dbReference type="AlphaFoldDB" id="A0A923NI88"/>
<name>A0A923NI88_9FIRM</name>
<keyword evidence="4" id="KW-0804">Transcription</keyword>
<evidence type="ECO:0000259" key="5">
    <source>
        <dbReference type="PROSITE" id="PS50931"/>
    </source>
</evidence>
<comment type="similarity">
    <text evidence="1">Belongs to the LysR transcriptional regulatory family.</text>
</comment>
<comment type="caution">
    <text evidence="6">The sequence shown here is derived from an EMBL/GenBank/DDBJ whole genome shotgun (WGS) entry which is preliminary data.</text>
</comment>